<dbReference type="InterPro" id="IPR001471">
    <property type="entry name" value="AP2/ERF_dom"/>
</dbReference>
<feature type="compositionally biased region" description="Low complexity" evidence="8">
    <location>
        <begin position="72"/>
        <end position="97"/>
    </location>
</feature>
<dbReference type="OMA" id="EMMIRND"/>
<comment type="similarity">
    <text evidence="7">Belongs to the AP2/ERF transcription factor family. ERF subfamily.</text>
</comment>
<evidence type="ECO:0000256" key="7">
    <source>
        <dbReference type="ARBA" id="ARBA00024343"/>
    </source>
</evidence>
<dbReference type="Proteomes" id="UP000053144">
    <property type="component" value="Chromosome 11"/>
</dbReference>
<dbReference type="CDD" id="cd00018">
    <property type="entry name" value="AP2"/>
    <property type="match status" value="1"/>
</dbReference>
<dbReference type="InterPro" id="IPR036955">
    <property type="entry name" value="AP2/ERF_dom_sf"/>
</dbReference>
<keyword evidence="6" id="KW-0539">Nucleus</keyword>
<dbReference type="Gramene" id="KOM58670">
    <property type="protein sequence ID" value="KOM58670"/>
    <property type="gene ID" value="LR48_Vigan11g170400"/>
</dbReference>
<evidence type="ECO:0000256" key="5">
    <source>
        <dbReference type="ARBA" id="ARBA00023163"/>
    </source>
</evidence>
<dbReference type="Gene3D" id="3.30.730.10">
    <property type="entry name" value="AP2/ERF domain"/>
    <property type="match status" value="1"/>
</dbReference>
<evidence type="ECO:0000256" key="3">
    <source>
        <dbReference type="ARBA" id="ARBA00023125"/>
    </source>
</evidence>
<dbReference type="OrthoDB" id="1932364at2759"/>
<keyword evidence="4" id="KW-0010">Activator</keyword>
<dbReference type="STRING" id="3914.A0A0L9VUB0"/>
<dbReference type="Pfam" id="PF00847">
    <property type="entry name" value="AP2"/>
    <property type="match status" value="1"/>
</dbReference>
<comment type="subcellular location">
    <subcellularLocation>
        <location evidence="1">Nucleus</location>
    </subcellularLocation>
</comment>
<dbReference type="GO" id="GO:0003700">
    <property type="term" value="F:DNA-binding transcription factor activity"/>
    <property type="evidence" value="ECO:0007669"/>
    <property type="project" value="InterPro"/>
</dbReference>
<dbReference type="GO" id="GO:0003677">
    <property type="term" value="F:DNA binding"/>
    <property type="evidence" value="ECO:0007669"/>
    <property type="project" value="UniProtKB-KW"/>
</dbReference>
<dbReference type="InterPro" id="IPR051032">
    <property type="entry name" value="AP2/ERF_TF_ERF_subfamily"/>
</dbReference>
<dbReference type="AlphaFoldDB" id="A0A0L9VUB0"/>
<reference evidence="11" key="1">
    <citation type="journal article" date="2015" name="Proc. Natl. Acad. Sci. U.S.A.">
        <title>Genome sequencing of adzuki bean (Vigna angularis) provides insight into high starch and low fat accumulation and domestication.</title>
        <authorList>
            <person name="Yang K."/>
            <person name="Tian Z."/>
            <person name="Chen C."/>
            <person name="Luo L."/>
            <person name="Zhao B."/>
            <person name="Wang Z."/>
            <person name="Yu L."/>
            <person name="Li Y."/>
            <person name="Sun Y."/>
            <person name="Li W."/>
            <person name="Chen Y."/>
            <person name="Li Y."/>
            <person name="Zhang Y."/>
            <person name="Ai D."/>
            <person name="Zhao J."/>
            <person name="Shang C."/>
            <person name="Ma Y."/>
            <person name="Wu B."/>
            <person name="Wang M."/>
            <person name="Gao L."/>
            <person name="Sun D."/>
            <person name="Zhang P."/>
            <person name="Guo F."/>
            <person name="Wang W."/>
            <person name="Li Y."/>
            <person name="Wang J."/>
            <person name="Varshney R.K."/>
            <person name="Wang J."/>
            <person name="Ling H.Q."/>
            <person name="Wan P."/>
        </authorList>
    </citation>
    <scope>NUCLEOTIDE SEQUENCE</scope>
    <source>
        <strain evidence="11">cv. Jingnong 6</strain>
    </source>
</reference>
<dbReference type="PROSITE" id="PS51032">
    <property type="entry name" value="AP2_ERF"/>
    <property type="match status" value="1"/>
</dbReference>
<evidence type="ECO:0000259" key="9">
    <source>
        <dbReference type="PROSITE" id="PS51032"/>
    </source>
</evidence>
<protein>
    <recommendedName>
        <fullName evidence="9">AP2/ERF domain-containing protein</fullName>
    </recommendedName>
</protein>
<dbReference type="PANTHER" id="PTHR31985">
    <property type="entry name" value="ETHYLENE-RESPONSIVE TRANSCRIPTION FACTOR ERF042-RELATED"/>
    <property type="match status" value="1"/>
</dbReference>
<dbReference type="KEGG" id="var:108346814"/>
<keyword evidence="2" id="KW-0805">Transcription regulation</keyword>
<dbReference type="PRINTS" id="PR00367">
    <property type="entry name" value="ETHRSPELEMNT"/>
</dbReference>
<feature type="domain" description="AP2/ERF" evidence="9">
    <location>
        <begin position="131"/>
        <end position="188"/>
    </location>
</feature>
<sequence length="293" mass="32306">MIPKASLAGSIYFCAPSTHSFCTTPIKVPTMRKRINMENDADFFNSFASTSTSTTSTTTTTTTTTPSIFIDTTNTSISSTSSSSSSSTSNSSNSDSFTKQHSKTPTTSQTLLENEKESKGCCKKRKLENPSYRGVRMRNWGKWVSEIREPRKKSRIWLGTYPTAEMAARAHDVAALAIKGHSAYLNFPELAQELPTPASTSPKDIQAAAAKAANTPFDVNHCQSTIEDEEREEEPRQTQNVSSSSSNSTNDDDTLFDLPDLFPDELCSYSSSWHLCAVGSGFRLEESLFWENY</sequence>
<accession>A0A0L9VUB0</accession>
<dbReference type="InterPro" id="IPR016177">
    <property type="entry name" value="DNA-bd_dom_sf"/>
</dbReference>
<organism evidence="10 11">
    <name type="scientific">Phaseolus angularis</name>
    <name type="common">Azuki bean</name>
    <name type="synonym">Vigna angularis</name>
    <dbReference type="NCBI Taxonomy" id="3914"/>
    <lineage>
        <taxon>Eukaryota</taxon>
        <taxon>Viridiplantae</taxon>
        <taxon>Streptophyta</taxon>
        <taxon>Embryophyta</taxon>
        <taxon>Tracheophyta</taxon>
        <taxon>Spermatophyta</taxon>
        <taxon>Magnoliopsida</taxon>
        <taxon>eudicotyledons</taxon>
        <taxon>Gunneridae</taxon>
        <taxon>Pentapetalae</taxon>
        <taxon>rosids</taxon>
        <taxon>fabids</taxon>
        <taxon>Fabales</taxon>
        <taxon>Fabaceae</taxon>
        <taxon>Papilionoideae</taxon>
        <taxon>50 kb inversion clade</taxon>
        <taxon>NPAAA clade</taxon>
        <taxon>indigoferoid/millettioid clade</taxon>
        <taxon>Phaseoleae</taxon>
        <taxon>Vigna</taxon>
    </lineage>
</organism>
<name>A0A0L9VUB0_PHAAN</name>
<gene>
    <name evidence="10" type="ORF">LR48_Vigan11g170400</name>
</gene>
<feature type="region of interest" description="Disordered" evidence="8">
    <location>
        <begin position="72"/>
        <end position="122"/>
    </location>
</feature>
<dbReference type="SMART" id="SM00380">
    <property type="entry name" value="AP2"/>
    <property type="match status" value="1"/>
</dbReference>
<evidence type="ECO:0000256" key="6">
    <source>
        <dbReference type="ARBA" id="ARBA00023242"/>
    </source>
</evidence>
<evidence type="ECO:0000256" key="2">
    <source>
        <dbReference type="ARBA" id="ARBA00023015"/>
    </source>
</evidence>
<evidence type="ECO:0000313" key="10">
    <source>
        <dbReference type="EMBL" id="KOM58670.1"/>
    </source>
</evidence>
<evidence type="ECO:0000313" key="11">
    <source>
        <dbReference type="Proteomes" id="UP000053144"/>
    </source>
</evidence>
<dbReference type="FunFam" id="3.30.730.10:FF:000001">
    <property type="entry name" value="Ethylene-responsive transcription factor 2"/>
    <property type="match status" value="1"/>
</dbReference>
<dbReference type="SUPFAM" id="SSF54171">
    <property type="entry name" value="DNA-binding domain"/>
    <property type="match status" value="1"/>
</dbReference>
<keyword evidence="3" id="KW-0238">DNA-binding</keyword>
<evidence type="ECO:0000256" key="4">
    <source>
        <dbReference type="ARBA" id="ARBA00023159"/>
    </source>
</evidence>
<evidence type="ECO:0000256" key="8">
    <source>
        <dbReference type="SAM" id="MobiDB-lite"/>
    </source>
</evidence>
<evidence type="ECO:0000256" key="1">
    <source>
        <dbReference type="ARBA" id="ARBA00004123"/>
    </source>
</evidence>
<keyword evidence="5" id="KW-0804">Transcription</keyword>
<feature type="region of interest" description="Disordered" evidence="8">
    <location>
        <begin position="225"/>
        <end position="255"/>
    </location>
</feature>
<dbReference type="GO" id="GO:0005634">
    <property type="term" value="C:nucleus"/>
    <property type="evidence" value="ECO:0007669"/>
    <property type="project" value="UniProtKB-SubCell"/>
</dbReference>
<dbReference type="PANTHER" id="PTHR31985:SF311">
    <property type="entry name" value="AP2_ERF DOMAIN-CONTAINING PROTEIN"/>
    <property type="match status" value="1"/>
</dbReference>
<dbReference type="EMBL" id="CM003381">
    <property type="protein sequence ID" value="KOM58670.1"/>
    <property type="molecule type" value="Genomic_DNA"/>
</dbReference>
<proteinExistence type="inferred from homology"/>
<feature type="compositionally biased region" description="Polar residues" evidence="8">
    <location>
        <begin position="103"/>
        <end position="112"/>
    </location>
</feature>